<protein>
    <submittedName>
        <fullName evidence="2">Uncharacterized protein</fullName>
    </submittedName>
</protein>
<feature type="region of interest" description="Disordered" evidence="1">
    <location>
        <begin position="29"/>
        <end position="50"/>
    </location>
</feature>
<reference evidence="2" key="1">
    <citation type="journal article" date="2022" name="bioRxiv">
        <title>Sequencing and chromosome-scale assembly of the giantPleurodeles waltlgenome.</title>
        <authorList>
            <person name="Brown T."/>
            <person name="Elewa A."/>
            <person name="Iarovenko S."/>
            <person name="Subramanian E."/>
            <person name="Araus A.J."/>
            <person name="Petzold A."/>
            <person name="Susuki M."/>
            <person name="Suzuki K.-i.T."/>
            <person name="Hayashi T."/>
            <person name="Toyoda A."/>
            <person name="Oliveira C."/>
            <person name="Osipova E."/>
            <person name="Leigh N.D."/>
            <person name="Simon A."/>
            <person name="Yun M.H."/>
        </authorList>
    </citation>
    <scope>NUCLEOTIDE SEQUENCE</scope>
    <source>
        <strain evidence="2">20211129_DDA</strain>
        <tissue evidence="2">Liver</tissue>
    </source>
</reference>
<name>A0AAV7UW54_PLEWA</name>
<organism evidence="2 3">
    <name type="scientific">Pleurodeles waltl</name>
    <name type="common">Iberian ribbed newt</name>
    <dbReference type="NCBI Taxonomy" id="8319"/>
    <lineage>
        <taxon>Eukaryota</taxon>
        <taxon>Metazoa</taxon>
        <taxon>Chordata</taxon>
        <taxon>Craniata</taxon>
        <taxon>Vertebrata</taxon>
        <taxon>Euteleostomi</taxon>
        <taxon>Amphibia</taxon>
        <taxon>Batrachia</taxon>
        <taxon>Caudata</taxon>
        <taxon>Salamandroidea</taxon>
        <taxon>Salamandridae</taxon>
        <taxon>Pleurodelinae</taxon>
        <taxon>Pleurodeles</taxon>
    </lineage>
</organism>
<feature type="compositionally biased region" description="Basic and acidic residues" evidence="1">
    <location>
        <begin position="33"/>
        <end position="49"/>
    </location>
</feature>
<gene>
    <name evidence="2" type="ORF">NDU88_002628</name>
</gene>
<proteinExistence type="predicted"/>
<accession>A0AAV7UW54</accession>
<keyword evidence="3" id="KW-1185">Reference proteome</keyword>
<evidence type="ECO:0000256" key="1">
    <source>
        <dbReference type="SAM" id="MobiDB-lite"/>
    </source>
</evidence>
<dbReference type="EMBL" id="JANPWB010000004">
    <property type="protein sequence ID" value="KAJ1193330.1"/>
    <property type="molecule type" value="Genomic_DNA"/>
</dbReference>
<dbReference type="Proteomes" id="UP001066276">
    <property type="component" value="Chromosome 2_2"/>
</dbReference>
<comment type="caution">
    <text evidence="2">The sequence shown here is derived from an EMBL/GenBank/DDBJ whole genome shotgun (WGS) entry which is preliminary data.</text>
</comment>
<sequence length="117" mass="13018">MKSLLLRSPSSLRLIYRVKEGGIRKSQNQEVAESLRDHRETCREEERARSTGTMLVSCTEASEPAQAVQATIHGEMDGASPQDQKGSDLESSAALRARNEFCAQRMQILLGCQLLLR</sequence>
<evidence type="ECO:0000313" key="2">
    <source>
        <dbReference type="EMBL" id="KAJ1193330.1"/>
    </source>
</evidence>
<evidence type="ECO:0000313" key="3">
    <source>
        <dbReference type="Proteomes" id="UP001066276"/>
    </source>
</evidence>
<dbReference type="AlphaFoldDB" id="A0AAV7UW54"/>